<accession>A0A6G1G847</accession>
<dbReference type="GeneID" id="54415391"/>
<proteinExistence type="predicted"/>
<evidence type="ECO:0000313" key="2">
    <source>
        <dbReference type="Proteomes" id="UP000504638"/>
    </source>
</evidence>
<name>A0A6G1G847_9PEZI</name>
<dbReference type="Proteomes" id="UP000504638">
    <property type="component" value="Unplaced"/>
</dbReference>
<reference evidence="3" key="2">
    <citation type="submission" date="2020-04" db="EMBL/GenBank/DDBJ databases">
        <authorList>
            <consortium name="NCBI Genome Project"/>
        </authorList>
    </citation>
    <scope>NUCLEOTIDE SEQUENCE</scope>
    <source>
        <strain evidence="3">CBS 781.70</strain>
    </source>
</reference>
<sequence>MDKVQKALDDLERKATKSVKIISKGEKLSVGDAIKLGRKTNSMISTMKKAVKGYEGTTPTEEESQKILAQSKRMVELSEAQLDHLISLKPHIEKLHVGGLVKKSMLRTQAASGELENVMREKSPENLKAEGEALAKRKQAVFEKALAAFANSTGGEDQAEGEDDSD</sequence>
<dbReference type="InterPro" id="IPR021054">
    <property type="entry name" value="Cell_wall_mannoprotein_1"/>
</dbReference>
<gene>
    <name evidence="1 3" type="ORF">P152DRAFT_265305</name>
</gene>
<dbReference type="Gene3D" id="1.20.1280.140">
    <property type="match status" value="1"/>
</dbReference>
<reference evidence="1 3" key="1">
    <citation type="submission" date="2020-01" db="EMBL/GenBank/DDBJ databases">
        <authorList>
            <consortium name="DOE Joint Genome Institute"/>
            <person name="Haridas S."/>
            <person name="Albert R."/>
            <person name="Binder M."/>
            <person name="Bloem J."/>
            <person name="Labutti K."/>
            <person name="Salamov A."/>
            <person name="Andreopoulos B."/>
            <person name="Baker S.E."/>
            <person name="Barry K."/>
            <person name="Bills G."/>
            <person name="Bluhm B.H."/>
            <person name="Cannon C."/>
            <person name="Castanera R."/>
            <person name="Culley D.E."/>
            <person name="Daum C."/>
            <person name="Ezra D."/>
            <person name="Gonzalez J.B."/>
            <person name="Henrissat B."/>
            <person name="Kuo A."/>
            <person name="Liang C."/>
            <person name="Lipzen A."/>
            <person name="Lutzoni F."/>
            <person name="Magnuson J."/>
            <person name="Mondo S."/>
            <person name="Nolan M."/>
            <person name="Ohm R."/>
            <person name="Pangilinan J."/>
            <person name="Park H.-J."/>
            <person name="Ramirez L."/>
            <person name="Alfaro M."/>
            <person name="Sun H."/>
            <person name="Tritt A."/>
            <person name="Yoshinaga Y."/>
            <person name="Zwiers L.-H."/>
            <person name="Turgeon B.G."/>
            <person name="Goodwin S.B."/>
            <person name="Spatafora J.W."/>
            <person name="Crous P.W."/>
            <person name="Grigoriev I.V."/>
        </authorList>
    </citation>
    <scope>NUCLEOTIDE SEQUENCE</scope>
    <source>
        <strain evidence="1 3">CBS 781.70</strain>
    </source>
</reference>
<keyword evidence="2" id="KW-1185">Reference proteome</keyword>
<dbReference type="OrthoDB" id="4841197at2759"/>
<dbReference type="AlphaFoldDB" id="A0A6G1G847"/>
<evidence type="ECO:0000313" key="1">
    <source>
        <dbReference type="EMBL" id="KAF1814238.1"/>
    </source>
</evidence>
<organism evidence="1">
    <name type="scientific">Eremomyces bilateralis CBS 781.70</name>
    <dbReference type="NCBI Taxonomy" id="1392243"/>
    <lineage>
        <taxon>Eukaryota</taxon>
        <taxon>Fungi</taxon>
        <taxon>Dikarya</taxon>
        <taxon>Ascomycota</taxon>
        <taxon>Pezizomycotina</taxon>
        <taxon>Dothideomycetes</taxon>
        <taxon>Dothideomycetes incertae sedis</taxon>
        <taxon>Eremomycetales</taxon>
        <taxon>Eremomycetaceae</taxon>
        <taxon>Eremomyces</taxon>
    </lineage>
</organism>
<dbReference type="Pfam" id="PF12296">
    <property type="entry name" value="HsbA"/>
    <property type="match status" value="1"/>
</dbReference>
<dbReference type="EMBL" id="ML975153">
    <property type="protein sequence ID" value="KAF1814238.1"/>
    <property type="molecule type" value="Genomic_DNA"/>
</dbReference>
<protein>
    <submittedName>
        <fullName evidence="1 3">Uncharacterized protein</fullName>
    </submittedName>
</protein>
<reference evidence="3" key="3">
    <citation type="submission" date="2025-04" db="UniProtKB">
        <authorList>
            <consortium name="RefSeq"/>
        </authorList>
    </citation>
    <scope>IDENTIFICATION</scope>
    <source>
        <strain evidence="3">CBS 781.70</strain>
    </source>
</reference>
<dbReference type="RefSeq" id="XP_033535869.1">
    <property type="nucleotide sequence ID" value="XM_033674821.1"/>
</dbReference>
<evidence type="ECO:0000313" key="3">
    <source>
        <dbReference type="RefSeq" id="XP_033535869.1"/>
    </source>
</evidence>